<evidence type="ECO:0000313" key="2">
    <source>
        <dbReference type="Proteomes" id="UP000784294"/>
    </source>
</evidence>
<accession>A0A3S5BQM2</accession>
<reference evidence="1" key="1">
    <citation type="submission" date="2018-11" db="EMBL/GenBank/DDBJ databases">
        <authorList>
            <consortium name="Pathogen Informatics"/>
        </authorList>
    </citation>
    <scope>NUCLEOTIDE SEQUENCE</scope>
</reference>
<keyword evidence="2" id="KW-1185">Reference proteome</keyword>
<name>A0A3S5BQM2_9PLAT</name>
<dbReference type="Proteomes" id="UP000784294">
    <property type="component" value="Unassembled WGS sequence"/>
</dbReference>
<comment type="caution">
    <text evidence="1">The sequence shown here is derived from an EMBL/GenBank/DDBJ whole genome shotgun (WGS) entry which is preliminary data.</text>
</comment>
<evidence type="ECO:0000313" key="1">
    <source>
        <dbReference type="EMBL" id="VEL13808.1"/>
    </source>
</evidence>
<protein>
    <submittedName>
        <fullName evidence="1">Uncharacterized protein</fullName>
    </submittedName>
</protein>
<sequence>MCALEALQPTPEREALHARISALMQKHLAKSCEGKIRIGVSSTEDEAIMSKSSLFEETFPCSLSLHTLTAALADPDQAEEAKEVLELIER</sequence>
<organism evidence="1 2">
    <name type="scientific">Protopolystoma xenopodis</name>
    <dbReference type="NCBI Taxonomy" id="117903"/>
    <lineage>
        <taxon>Eukaryota</taxon>
        <taxon>Metazoa</taxon>
        <taxon>Spiralia</taxon>
        <taxon>Lophotrochozoa</taxon>
        <taxon>Platyhelminthes</taxon>
        <taxon>Monogenea</taxon>
        <taxon>Polyopisthocotylea</taxon>
        <taxon>Polystomatidea</taxon>
        <taxon>Polystomatidae</taxon>
        <taxon>Protopolystoma</taxon>
    </lineage>
</organism>
<proteinExistence type="predicted"/>
<gene>
    <name evidence="1" type="ORF">PXEA_LOCUS7248</name>
</gene>
<dbReference type="AlphaFoldDB" id="A0A3S5BQM2"/>
<dbReference type="EMBL" id="CAAALY010019018">
    <property type="protein sequence ID" value="VEL13808.1"/>
    <property type="molecule type" value="Genomic_DNA"/>
</dbReference>